<organism evidence="2 4">
    <name type="scientific">Streptomyces nigrescens</name>
    <dbReference type="NCBI Taxonomy" id="1920"/>
    <lineage>
        <taxon>Bacteria</taxon>
        <taxon>Bacillati</taxon>
        <taxon>Actinomycetota</taxon>
        <taxon>Actinomycetes</taxon>
        <taxon>Kitasatosporales</taxon>
        <taxon>Streptomycetaceae</taxon>
        <taxon>Streptomyces</taxon>
    </lineage>
</organism>
<protein>
    <submittedName>
        <fullName evidence="2">Uncharacterized protein</fullName>
    </submittedName>
</protein>
<proteinExistence type="predicted"/>
<dbReference type="Proteomes" id="UP000429552">
    <property type="component" value="Unassembled WGS sequence"/>
</dbReference>
<reference evidence="3 5" key="2">
    <citation type="submission" date="2022-12" db="EMBL/GenBank/DDBJ databases">
        <authorList>
            <person name="Ruckert C."/>
            <person name="Busche T."/>
            <person name="Kalinowski J."/>
            <person name="Wittmann C."/>
        </authorList>
    </citation>
    <scope>NUCLEOTIDE SEQUENCE [LARGE SCALE GENOMIC DNA]</scope>
    <source>
        <strain evidence="3 5">DSM 40555</strain>
    </source>
</reference>
<dbReference type="EMBL" id="CP114202">
    <property type="protein sequence ID" value="WAU00629.1"/>
    <property type="molecule type" value="Genomic_DNA"/>
</dbReference>
<dbReference type="SUPFAM" id="SSF52540">
    <property type="entry name" value="P-loop containing nucleoside triphosphate hydrolases"/>
    <property type="match status" value="1"/>
</dbReference>
<dbReference type="RefSeq" id="WP_159490872.1">
    <property type="nucleotide sequence ID" value="NZ_BLIP01000003.1"/>
</dbReference>
<dbReference type="Proteomes" id="UP001210609">
    <property type="component" value="Chromosome"/>
</dbReference>
<feature type="compositionally biased region" description="Pro residues" evidence="1">
    <location>
        <begin position="658"/>
        <end position="667"/>
    </location>
</feature>
<sequence>MNEAFTTRVEQSGGSVHAGFGDIYNYNNYTASPPKQETAGRSPRRIADDQLRLLRQRFVDPEGMGEARRLLAERSTVILHGAPGSGRTATARVLLYELHRDTGIFRELLPGDEEETTLTDAGLVGAGDRLLLDLAEADGARWARNRRDLPALRKAVQEQQAHLVVVIPYGGTLESDLQFYRADIAPPPAQEVFRRHLRLHRIPHEEYLQCAPALADFLAEQRSVEEIADFADRVRRARTAHPARDGFAGWCAQARDARKAWRQEVAGLVTERREAPQRALLITTAMLHGAHPDVIHHAAALLLRTLKIPEDKVVPLEGKDLAERLTEISASAGPGGHVRFDKLDFDAAVRAHFWDHMPDLRRLLSVWTARSTELEDPHLTPGLRKDLVERLADQYLRAGQWKELAALADEWSANTTTMPRSAAAIHALTHGLENKQYGGSFRQLIYTWCRDKQLIGNLAYVLLRVCTDVIAPTHPDQAMVRLRHLARRESGATPALDALCDLVATSSRLRRRMLDRLTRHSSAPADDARIFLRICDPVPLTDPGGAPRALVDEEYVQSCVTIGWREAFAELPQSLWHPYARRWLHTATDASDHHDLLLDLLVTAAGRNGQHLAALYSVARAAEPTTSGGLARGVATTDRLLQKISAAQGLRPSAAPSRPAPPRGATP</sequence>
<feature type="region of interest" description="Disordered" evidence="1">
    <location>
        <begin position="646"/>
        <end position="667"/>
    </location>
</feature>
<dbReference type="AlphaFoldDB" id="A0A640TTS4"/>
<reference evidence="2 4" key="1">
    <citation type="submission" date="2019-12" db="EMBL/GenBank/DDBJ databases">
        <title>Whole genome shotgun sequence of Streptomyces libani subsp. libani NBRC 13452.</title>
        <authorList>
            <person name="Ichikawa N."/>
            <person name="Kimura A."/>
            <person name="Kitahashi Y."/>
            <person name="Komaki H."/>
            <person name="Tamura T."/>
        </authorList>
    </citation>
    <scope>NUCLEOTIDE SEQUENCE [LARGE SCALE GENOMIC DNA]</scope>
    <source>
        <strain evidence="2 4">NBRC 13452</strain>
    </source>
</reference>
<evidence type="ECO:0000313" key="4">
    <source>
        <dbReference type="Proteomes" id="UP000429552"/>
    </source>
</evidence>
<evidence type="ECO:0000256" key="1">
    <source>
        <dbReference type="SAM" id="MobiDB-lite"/>
    </source>
</evidence>
<name>A0A640TTS4_STRNI</name>
<gene>
    <name evidence="2" type="ORF">Sliba_69330</name>
    <name evidence="3" type="ORF">STRLI_006901</name>
</gene>
<evidence type="ECO:0000313" key="3">
    <source>
        <dbReference type="EMBL" id="WAU00629.1"/>
    </source>
</evidence>
<accession>A0A640TTS4</accession>
<keyword evidence="5" id="KW-1185">Reference proteome</keyword>
<dbReference type="InterPro" id="IPR027417">
    <property type="entry name" value="P-loop_NTPase"/>
</dbReference>
<evidence type="ECO:0000313" key="5">
    <source>
        <dbReference type="Proteomes" id="UP001210609"/>
    </source>
</evidence>
<dbReference type="EMBL" id="BLIP01000003">
    <property type="protein sequence ID" value="GFE26480.1"/>
    <property type="molecule type" value="Genomic_DNA"/>
</dbReference>
<evidence type="ECO:0000313" key="2">
    <source>
        <dbReference type="EMBL" id="GFE26480.1"/>
    </source>
</evidence>